<keyword evidence="1" id="KW-0040">ANK repeat</keyword>
<dbReference type="SUPFAM" id="SSF48403">
    <property type="entry name" value="Ankyrin repeat"/>
    <property type="match status" value="1"/>
</dbReference>
<dbReference type="InterPro" id="IPR002110">
    <property type="entry name" value="Ankyrin_rpt"/>
</dbReference>
<dbReference type="InterPro" id="IPR015943">
    <property type="entry name" value="WD40/YVTN_repeat-like_dom_sf"/>
</dbReference>
<evidence type="ECO:0000313" key="2">
    <source>
        <dbReference type="EMBL" id="CAE4566744.1"/>
    </source>
</evidence>
<dbReference type="Pfam" id="PF12796">
    <property type="entry name" value="Ank_2"/>
    <property type="match status" value="1"/>
</dbReference>
<feature type="repeat" description="ANK" evidence="1">
    <location>
        <begin position="177"/>
        <end position="212"/>
    </location>
</feature>
<evidence type="ECO:0000256" key="1">
    <source>
        <dbReference type="PROSITE-ProRule" id="PRU00023"/>
    </source>
</evidence>
<dbReference type="SMART" id="SM00248">
    <property type="entry name" value="ANK"/>
    <property type="match status" value="2"/>
</dbReference>
<reference evidence="2" key="1">
    <citation type="submission" date="2021-01" db="EMBL/GenBank/DDBJ databases">
        <authorList>
            <person name="Corre E."/>
            <person name="Pelletier E."/>
            <person name="Niang G."/>
            <person name="Scheremetjew M."/>
            <person name="Finn R."/>
            <person name="Kale V."/>
            <person name="Holt S."/>
            <person name="Cochrane G."/>
            <person name="Meng A."/>
            <person name="Brown T."/>
            <person name="Cohen L."/>
        </authorList>
    </citation>
    <scope>NUCLEOTIDE SEQUENCE</scope>
    <source>
        <strain evidence="2">CCMP3105</strain>
    </source>
</reference>
<protein>
    <submittedName>
        <fullName evidence="2">Uncharacterized protein</fullName>
    </submittedName>
</protein>
<name>A0A7S4UYU3_9DINO</name>
<organism evidence="2">
    <name type="scientific">Alexandrium monilatum</name>
    <dbReference type="NCBI Taxonomy" id="311494"/>
    <lineage>
        <taxon>Eukaryota</taxon>
        <taxon>Sar</taxon>
        <taxon>Alveolata</taxon>
        <taxon>Dinophyceae</taxon>
        <taxon>Gonyaulacales</taxon>
        <taxon>Pyrocystaceae</taxon>
        <taxon>Alexandrium</taxon>
    </lineage>
</organism>
<dbReference type="InterPro" id="IPR036770">
    <property type="entry name" value="Ankyrin_rpt-contain_sf"/>
</dbReference>
<proteinExistence type="predicted"/>
<dbReference type="Gene3D" id="2.130.10.10">
    <property type="entry name" value="YVTN repeat-like/Quinoprotein amine dehydrogenase"/>
    <property type="match status" value="1"/>
</dbReference>
<dbReference type="PROSITE" id="PS50088">
    <property type="entry name" value="ANK_REPEAT"/>
    <property type="match status" value="1"/>
</dbReference>
<dbReference type="SUPFAM" id="SSF69322">
    <property type="entry name" value="Tricorn protease domain 2"/>
    <property type="match status" value="1"/>
</dbReference>
<sequence>MMTLGHLNVAFEAQPKMMEVTLDPATQQQFLSFSVLLQVSIPHLLQELLSFQHRPDGQLPKMGAAQHQIPSSEKVVRVHQAQGAEQALQVQPIRLAEKPRQAMQEIPGSEKLFQAVMHSDVTAAAEAIREGGPDVMSCLAGPRRHPVMHAALEAGGRMDMVSMLIQARCDVNTPAADGKTPLHMAISQHATLSPMVVRLLLSAQADMTLPDSGNVTPLDCVRVIAKQPASVSKPAVRQLLDEVSERPTLAVAVVENEQVLGARFADMENEKVVFYTELALGLYSLSQRRIVWKLNLTQLRVQSVVRGMAVNPELGTISIFLEVNDGQVVQNLVIVWPTGHPQQEEPLKLSVATGPADGECMPPAMFSSTTKAALTLLGRICNGKVLCWRFNAACSQVTTEYKITDQGGLIALSDNGQWLAVEERGPGATRQAGVWVFKGLKRRSCPRRILSIDRRPEHMAIISQHSDSSCLLAVAQETPPGGALAPIEVLAIDVDGSMSTAFRVRQEAPCRMLSFCYENPSCLLSGHTNGVVLVYNLPEGKLRFSHDDMSIRSACASMDGKLIVTTVQDCFRIFRTSEEAK</sequence>
<dbReference type="AlphaFoldDB" id="A0A7S4UYU3"/>
<accession>A0A7S4UYU3</accession>
<dbReference type="Gene3D" id="1.25.40.20">
    <property type="entry name" value="Ankyrin repeat-containing domain"/>
    <property type="match status" value="1"/>
</dbReference>
<gene>
    <name evidence="2" type="ORF">AMON00008_LOCUS6363</name>
</gene>
<dbReference type="PROSITE" id="PS50297">
    <property type="entry name" value="ANK_REP_REGION"/>
    <property type="match status" value="1"/>
</dbReference>
<dbReference type="EMBL" id="HBNR01009623">
    <property type="protein sequence ID" value="CAE4566744.1"/>
    <property type="molecule type" value="Transcribed_RNA"/>
</dbReference>